<evidence type="ECO:0000313" key="4">
    <source>
        <dbReference type="Proteomes" id="UP001055580"/>
    </source>
</evidence>
<reference evidence="3" key="1">
    <citation type="submission" date="2022-05" db="EMBL/GenBank/DDBJ databases">
        <title>Sphingomonas sp. strain RMG20 Genome sequencing and assembly.</title>
        <authorList>
            <person name="Kim I."/>
        </authorList>
    </citation>
    <scope>NUCLEOTIDE SEQUENCE</scope>
    <source>
        <strain evidence="3">RMG20</strain>
    </source>
</reference>
<evidence type="ECO:0000256" key="1">
    <source>
        <dbReference type="SAM" id="Phobius"/>
    </source>
</evidence>
<feature type="transmembrane region" description="Helical" evidence="1">
    <location>
        <begin position="310"/>
        <end position="330"/>
    </location>
</feature>
<feature type="domain" description="Acyltransferase 3" evidence="2">
    <location>
        <begin position="9"/>
        <end position="330"/>
    </location>
</feature>
<dbReference type="PANTHER" id="PTHR23028:SF53">
    <property type="entry name" value="ACYL_TRANSF_3 DOMAIN-CONTAINING PROTEIN"/>
    <property type="match status" value="1"/>
</dbReference>
<proteinExistence type="predicted"/>
<keyword evidence="1" id="KW-0812">Transmembrane</keyword>
<organism evidence="3 4">
    <name type="scientific">Sphingomonas donggukensis</name>
    <dbReference type="NCBI Taxonomy" id="2949093"/>
    <lineage>
        <taxon>Bacteria</taxon>
        <taxon>Pseudomonadati</taxon>
        <taxon>Pseudomonadota</taxon>
        <taxon>Alphaproteobacteria</taxon>
        <taxon>Sphingomonadales</taxon>
        <taxon>Sphingomonadaceae</taxon>
        <taxon>Sphingomonas</taxon>
    </lineage>
</organism>
<dbReference type="InterPro" id="IPR002656">
    <property type="entry name" value="Acyl_transf_3_dom"/>
</dbReference>
<dbReference type="InterPro" id="IPR050879">
    <property type="entry name" value="Acyltransferase_3"/>
</dbReference>
<keyword evidence="1" id="KW-0472">Membrane</keyword>
<dbReference type="Proteomes" id="UP001055580">
    <property type="component" value="Chromosome"/>
</dbReference>
<gene>
    <name evidence="3" type="ORF">M9980_13385</name>
</gene>
<keyword evidence="3" id="KW-0012">Acyltransferase</keyword>
<keyword evidence="4" id="KW-1185">Reference proteome</keyword>
<accession>A0ABY4TXI1</accession>
<keyword evidence="1" id="KW-1133">Transmembrane helix</keyword>
<protein>
    <submittedName>
        <fullName evidence="3">Acyltransferase</fullName>
    </submittedName>
</protein>
<name>A0ABY4TXI1_9SPHN</name>
<dbReference type="GO" id="GO:0016746">
    <property type="term" value="F:acyltransferase activity"/>
    <property type="evidence" value="ECO:0007669"/>
    <property type="project" value="UniProtKB-KW"/>
</dbReference>
<keyword evidence="3" id="KW-0808">Transferase</keyword>
<dbReference type="EMBL" id="CP098401">
    <property type="protein sequence ID" value="URW77062.1"/>
    <property type="molecule type" value="Genomic_DNA"/>
</dbReference>
<evidence type="ECO:0000313" key="3">
    <source>
        <dbReference type="EMBL" id="URW77062.1"/>
    </source>
</evidence>
<sequence>MSERVDLRALTGARGIAAWLVVLYHIRLSIAGLPQGVVDVLAKGYLAVDFFFLLSGFVMWMTWGVRLREGGWRAAVAFLTKRVARVWPLHAVLLGAAALLAMAMAATGRHDPREFPFDALPAHLLLVQDWGLADPLSWNDPAWSISAEIAAYLLFPLLALAIDWRRVPSWVVIAAIAGLCFLLAAAFAQSGAPTLGTDIARFGVVRCVIEFAAGTAVAALWARWRGSARASVGAAIVAAIVLASPLPEPLRVPTGFASLLLALALTSERRGNPLSATAIHYLGQVSYATYLGHFLLWIVFKLLLVSDAHAVPSVLVALYLMLVFASSVALHHLVEMPAQRAILARAPRRPLARV</sequence>
<feature type="transmembrane region" description="Helical" evidence="1">
    <location>
        <begin position="287"/>
        <end position="304"/>
    </location>
</feature>
<feature type="transmembrane region" description="Helical" evidence="1">
    <location>
        <begin position="142"/>
        <end position="162"/>
    </location>
</feature>
<feature type="transmembrane region" description="Helical" evidence="1">
    <location>
        <begin position="86"/>
        <end position="106"/>
    </location>
</feature>
<evidence type="ECO:0000259" key="2">
    <source>
        <dbReference type="Pfam" id="PF01757"/>
    </source>
</evidence>
<dbReference type="Pfam" id="PF01757">
    <property type="entry name" value="Acyl_transf_3"/>
    <property type="match status" value="1"/>
</dbReference>
<dbReference type="PANTHER" id="PTHR23028">
    <property type="entry name" value="ACETYLTRANSFERASE"/>
    <property type="match status" value="1"/>
</dbReference>
<feature type="transmembrane region" description="Helical" evidence="1">
    <location>
        <begin position="199"/>
        <end position="221"/>
    </location>
</feature>
<feature type="transmembrane region" description="Helical" evidence="1">
    <location>
        <begin position="45"/>
        <end position="65"/>
    </location>
</feature>
<feature type="transmembrane region" description="Helical" evidence="1">
    <location>
        <begin position="169"/>
        <end position="187"/>
    </location>
</feature>
<feature type="transmembrane region" description="Helical" evidence="1">
    <location>
        <begin position="12"/>
        <end position="33"/>
    </location>
</feature>